<dbReference type="GO" id="GO:0003824">
    <property type="term" value="F:catalytic activity"/>
    <property type="evidence" value="ECO:0007669"/>
    <property type="project" value="InterPro"/>
</dbReference>
<reference evidence="2" key="1">
    <citation type="journal article" date="2014" name="Front. Microbiol.">
        <title>High frequency of phylogenetically diverse reductive dehalogenase-homologous genes in deep subseafloor sedimentary metagenomes.</title>
        <authorList>
            <person name="Kawai M."/>
            <person name="Futagami T."/>
            <person name="Toyoda A."/>
            <person name="Takaki Y."/>
            <person name="Nishi S."/>
            <person name="Hori S."/>
            <person name="Arai W."/>
            <person name="Tsubouchi T."/>
            <person name="Morono Y."/>
            <person name="Uchiyama I."/>
            <person name="Ito T."/>
            <person name="Fujiyama A."/>
            <person name="Inagaki F."/>
            <person name="Takami H."/>
        </authorList>
    </citation>
    <scope>NUCLEOTIDE SEQUENCE</scope>
    <source>
        <strain evidence="2">Expedition CK06-06</strain>
    </source>
</reference>
<dbReference type="Pfam" id="PF19580">
    <property type="entry name" value="Exo_endo_phos_3"/>
    <property type="match status" value="1"/>
</dbReference>
<organism evidence="2">
    <name type="scientific">marine sediment metagenome</name>
    <dbReference type="NCBI Taxonomy" id="412755"/>
    <lineage>
        <taxon>unclassified sequences</taxon>
        <taxon>metagenomes</taxon>
        <taxon>ecological metagenomes</taxon>
    </lineage>
</organism>
<comment type="caution">
    <text evidence="2">The sequence shown here is derived from an EMBL/GenBank/DDBJ whole genome shotgun (WGS) entry which is preliminary data.</text>
</comment>
<accession>X0VNB1</accession>
<dbReference type="InterPro" id="IPR036691">
    <property type="entry name" value="Endo/exonu/phosph_ase_sf"/>
</dbReference>
<name>X0VNB1_9ZZZZ</name>
<dbReference type="SUPFAM" id="SSF56219">
    <property type="entry name" value="DNase I-like"/>
    <property type="match status" value="1"/>
</dbReference>
<proteinExistence type="predicted"/>
<sequence length="95" mass="10558">MDQHFIAWWNLENLFDVEGTPPLDRPEWLASALASELRGWTAEVLAKKIAQLAWVIKQMNAGAGPDLLGVCEVENKNVLLKLVSALGDLGRNYQV</sequence>
<protein>
    <recommendedName>
        <fullName evidence="1">Endonuclease/exonuclease/phosphatase domain-containing protein</fullName>
    </recommendedName>
</protein>
<feature type="non-terminal residue" evidence="2">
    <location>
        <position position="95"/>
    </location>
</feature>
<gene>
    <name evidence="2" type="ORF">S01H1_36129</name>
</gene>
<feature type="domain" description="Endonuclease/exonuclease/phosphatase" evidence="1">
    <location>
        <begin position="6"/>
        <end position="94"/>
    </location>
</feature>
<dbReference type="EMBL" id="BARS01022612">
    <property type="protein sequence ID" value="GAG02021.1"/>
    <property type="molecule type" value="Genomic_DNA"/>
</dbReference>
<dbReference type="InterPro" id="IPR005135">
    <property type="entry name" value="Endo/exonuclease/phosphatase"/>
</dbReference>
<evidence type="ECO:0000259" key="1">
    <source>
        <dbReference type="Pfam" id="PF19580"/>
    </source>
</evidence>
<dbReference type="AlphaFoldDB" id="X0VNB1"/>
<evidence type="ECO:0000313" key="2">
    <source>
        <dbReference type="EMBL" id="GAG02021.1"/>
    </source>
</evidence>